<dbReference type="RefSeq" id="XP_020050366.1">
    <property type="nucleotide sequence ID" value="XM_020191230.1"/>
</dbReference>
<evidence type="ECO:0000256" key="1">
    <source>
        <dbReference type="SAM" id="MobiDB-lite"/>
    </source>
</evidence>
<protein>
    <submittedName>
        <fullName evidence="2">Uncharacterized protein</fullName>
    </submittedName>
</protein>
<proteinExistence type="predicted"/>
<dbReference type="Proteomes" id="UP000095038">
    <property type="component" value="Unassembled WGS sequence"/>
</dbReference>
<dbReference type="AlphaFoldDB" id="A0A1D2VR38"/>
<dbReference type="InParanoid" id="A0A1D2VR38"/>
<evidence type="ECO:0000313" key="3">
    <source>
        <dbReference type="Proteomes" id="UP000095038"/>
    </source>
</evidence>
<reference evidence="3" key="1">
    <citation type="submission" date="2016-05" db="EMBL/GenBank/DDBJ databases">
        <title>Comparative genomics of biotechnologically important yeasts.</title>
        <authorList>
            <consortium name="DOE Joint Genome Institute"/>
            <person name="Riley R."/>
            <person name="Haridas S."/>
            <person name="Wolfe K.H."/>
            <person name="Lopes M.R."/>
            <person name="Hittinger C.T."/>
            <person name="Goker M."/>
            <person name="Salamov A."/>
            <person name="Wisecaver J."/>
            <person name="Long T.M."/>
            <person name="Aerts A.L."/>
            <person name="Barry K."/>
            <person name="Choi C."/>
            <person name="Clum A."/>
            <person name="Coughlan A.Y."/>
            <person name="Deshpande S."/>
            <person name="Douglass A.P."/>
            <person name="Hanson S.J."/>
            <person name="Klenk H.-P."/>
            <person name="Labutti K."/>
            <person name="Lapidus A."/>
            <person name="Lindquist E."/>
            <person name="Lipzen A."/>
            <person name="Meier-Kolthoff J.P."/>
            <person name="Ohm R.A."/>
            <person name="Otillar R.P."/>
            <person name="Pangilinan J."/>
            <person name="Peng Y."/>
            <person name="Rokas A."/>
            <person name="Rosa C.A."/>
            <person name="Scheuner C."/>
            <person name="Sibirny A.A."/>
            <person name="Slot J.C."/>
            <person name="Stielow J.B."/>
            <person name="Sun H."/>
            <person name="Kurtzman C.P."/>
            <person name="Blackwell M."/>
            <person name="Grigoriev I.V."/>
            <person name="Jeffries T.W."/>
        </authorList>
    </citation>
    <scope>NUCLEOTIDE SEQUENCE [LARGE SCALE GENOMIC DNA]</scope>
    <source>
        <strain evidence="3">DSM 1968</strain>
    </source>
</reference>
<organism evidence="2 3">
    <name type="scientific">Ascoidea rubescens DSM 1968</name>
    <dbReference type="NCBI Taxonomy" id="1344418"/>
    <lineage>
        <taxon>Eukaryota</taxon>
        <taxon>Fungi</taxon>
        <taxon>Dikarya</taxon>
        <taxon>Ascomycota</taxon>
        <taxon>Saccharomycotina</taxon>
        <taxon>Saccharomycetes</taxon>
        <taxon>Ascoideaceae</taxon>
        <taxon>Ascoidea</taxon>
    </lineage>
</organism>
<feature type="region of interest" description="Disordered" evidence="1">
    <location>
        <begin position="1"/>
        <end position="51"/>
    </location>
</feature>
<gene>
    <name evidence="2" type="ORF">ASCRUDRAFT_5939</name>
</gene>
<dbReference type="GeneID" id="30964866"/>
<feature type="compositionally biased region" description="Polar residues" evidence="1">
    <location>
        <begin position="17"/>
        <end position="32"/>
    </location>
</feature>
<keyword evidence="3" id="KW-1185">Reference proteome</keyword>
<accession>A0A1D2VR38</accession>
<dbReference type="EMBL" id="KV454475">
    <property type="protein sequence ID" value="ODV64059.1"/>
    <property type="molecule type" value="Genomic_DNA"/>
</dbReference>
<name>A0A1D2VR38_9ASCO</name>
<sequence>MSFHSSNDDENLDFNDNKLNSAESVSSTNDNHQVVDAIPGAEFDKDQPLSKRRTCKKNLDEIEKELRSFCKDSTNPFKE</sequence>
<evidence type="ECO:0000313" key="2">
    <source>
        <dbReference type="EMBL" id="ODV64059.1"/>
    </source>
</evidence>